<feature type="transmembrane region" description="Helical" evidence="2">
    <location>
        <begin position="100"/>
        <end position="120"/>
    </location>
</feature>
<keyword evidence="2" id="KW-1133">Transmembrane helix</keyword>
<evidence type="ECO:0000256" key="2">
    <source>
        <dbReference type="SAM" id="Phobius"/>
    </source>
</evidence>
<dbReference type="Pfam" id="PF01757">
    <property type="entry name" value="Acyl_transf_3"/>
    <property type="match status" value="1"/>
</dbReference>
<feature type="transmembrane region" description="Helical" evidence="2">
    <location>
        <begin position="381"/>
        <end position="403"/>
    </location>
</feature>
<dbReference type="GO" id="GO:0016747">
    <property type="term" value="F:acyltransferase activity, transferring groups other than amino-acyl groups"/>
    <property type="evidence" value="ECO:0007669"/>
    <property type="project" value="InterPro"/>
</dbReference>
<feature type="transmembrane region" description="Helical" evidence="2">
    <location>
        <begin position="266"/>
        <end position="284"/>
    </location>
</feature>
<accession>A0A1Y5HY41</accession>
<feature type="domain" description="Acyltransferase 3" evidence="3">
    <location>
        <begin position="50"/>
        <end position="392"/>
    </location>
</feature>
<protein>
    <recommendedName>
        <fullName evidence="3">Acyltransferase 3 domain-containing protein</fullName>
    </recommendedName>
</protein>
<feature type="region of interest" description="Disordered" evidence="1">
    <location>
        <begin position="1"/>
        <end position="20"/>
    </location>
</feature>
<dbReference type="InterPro" id="IPR002656">
    <property type="entry name" value="Acyl_transf_3_dom"/>
</dbReference>
<dbReference type="EMBL" id="KZ155839">
    <property type="protein sequence ID" value="OUS42196.1"/>
    <property type="molecule type" value="Genomic_DNA"/>
</dbReference>
<feature type="transmembrane region" description="Helical" evidence="2">
    <location>
        <begin position="203"/>
        <end position="223"/>
    </location>
</feature>
<feature type="transmembrane region" description="Helical" evidence="2">
    <location>
        <begin position="320"/>
        <end position="339"/>
    </location>
</feature>
<proteinExistence type="predicted"/>
<gene>
    <name evidence="4" type="ORF">BE221DRAFT_188002</name>
</gene>
<dbReference type="Proteomes" id="UP000195557">
    <property type="component" value="Unassembled WGS sequence"/>
</dbReference>
<evidence type="ECO:0000313" key="4">
    <source>
        <dbReference type="EMBL" id="OUS42196.1"/>
    </source>
</evidence>
<reference evidence="4" key="1">
    <citation type="submission" date="2017-04" db="EMBL/GenBank/DDBJ databases">
        <title>Population genomics of picophytoplankton unveils novel chromosome hypervariability.</title>
        <authorList>
            <consortium name="DOE Joint Genome Institute"/>
            <person name="Blanc-Mathieu R."/>
            <person name="Krasovec M."/>
            <person name="Hebrard M."/>
            <person name="Yau S."/>
            <person name="Desgranges E."/>
            <person name="Martin J."/>
            <person name="Schackwitz W."/>
            <person name="Kuo A."/>
            <person name="Salin G."/>
            <person name="Donnadieu C."/>
            <person name="Desdevises Y."/>
            <person name="Sanchez-Ferandin S."/>
            <person name="Moreau H."/>
            <person name="Rivals E."/>
            <person name="Grigoriev I.V."/>
            <person name="Grimsley N."/>
            <person name="Eyre-Walker A."/>
            <person name="Piganeau G."/>
        </authorList>
    </citation>
    <scope>NUCLEOTIDE SEQUENCE [LARGE SCALE GENOMIC DNA]</scope>
    <source>
        <strain evidence="4">RCC 1115</strain>
    </source>
</reference>
<feature type="transmembrane region" description="Helical" evidence="2">
    <location>
        <begin position="172"/>
        <end position="191"/>
    </location>
</feature>
<dbReference type="AlphaFoldDB" id="A0A1Y5HY41"/>
<organism evidence="4">
    <name type="scientific">Ostreococcus tauri</name>
    <name type="common">Marine green alga</name>
    <dbReference type="NCBI Taxonomy" id="70448"/>
    <lineage>
        <taxon>Eukaryota</taxon>
        <taxon>Viridiplantae</taxon>
        <taxon>Chlorophyta</taxon>
        <taxon>Mamiellophyceae</taxon>
        <taxon>Mamiellales</taxon>
        <taxon>Bathycoccaceae</taxon>
        <taxon>Ostreococcus</taxon>
    </lineage>
</organism>
<evidence type="ECO:0000256" key="1">
    <source>
        <dbReference type="SAM" id="MobiDB-lite"/>
    </source>
</evidence>
<feature type="transmembrane region" description="Helical" evidence="2">
    <location>
        <begin position="351"/>
        <end position="369"/>
    </location>
</feature>
<evidence type="ECO:0000259" key="3">
    <source>
        <dbReference type="Pfam" id="PF01757"/>
    </source>
</evidence>
<sequence length="430" mass="48942">MGVDEDARARMDSATASSTKTTVGDLDEALGARGRALEAFETRYTETRDAYLDNVKYLAMLVVVWNHSLQDFLKALDKHENRGWCEMDATNRFSNVHARAFYLLLNVIGMPVFTCVSGYLSRSWLNAAREDEASAANLLVRVRSSTAMLLGTYTMWQTLYLVINYYDVTPVQWWGPIGVMWYLFALTLWRMSVLVLGALKNRVILGLSLFMGLFVGFTETPSGKNGAAIFDWQRLFVYAVYFFFGLCVIRPDHLKRLHRTEYGKRVVIGLIIMVSSYAGIYLTLNYFDKCFDTAERAIWSTSPYDSTSVMSMFKGFGERVFLYFFTGVASFAFLALVPSDTMCFTVMGSRTLYCYLMHLLLIHGFYRFINEVWAAAPLSFYLPVFGLFLPLIVGNVLMLGPVVRILRPVIEPSFDFLWRSHKPATSMNAL</sequence>
<feature type="transmembrane region" description="Helical" evidence="2">
    <location>
        <begin position="235"/>
        <end position="254"/>
    </location>
</feature>
<dbReference type="InterPro" id="IPR052734">
    <property type="entry name" value="Nod_factor_acetyltransferase"/>
</dbReference>
<dbReference type="PANTHER" id="PTHR37312:SF1">
    <property type="entry name" value="MEMBRANE-BOUND ACYLTRANSFERASE YKRP-RELATED"/>
    <property type="match status" value="1"/>
</dbReference>
<dbReference type="PANTHER" id="PTHR37312">
    <property type="entry name" value="MEMBRANE-BOUND ACYLTRANSFERASE YKRP-RELATED"/>
    <property type="match status" value="1"/>
</dbReference>
<name>A0A1Y5HY41_OSTTA</name>
<feature type="compositionally biased region" description="Basic and acidic residues" evidence="1">
    <location>
        <begin position="1"/>
        <end position="11"/>
    </location>
</feature>
<keyword evidence="2" id="KW-0472">Membrane</keyword>
<keyword evidence="2" id="KW-0812">Transmembrane</keyword>